<dbReference type="PANTHER" id="PTHR10853:SF0">
    <property type="entry name" value="PROTEIN PELOTA HOMOLOG"/>
    <property type="match status" value="1"/>
</dbReference>
<dbReference type="InterPro" id="IPR042226">
    <property type="entry name" value="eFR1_2_sf"/>
</dbReference>
<gene>
    <name evidence="8" type="ORF">SPI_01399</name>
</gene>
<keyword evidence="5" id="KW-0479">Metal-binding</keyword>
<dbReference type="STRING" id="1081102.A0A167YXQ6"/>
<dbReference type="Gene3D" id="3.30.420.60">
    <property type="entry name" value="eRF1 domain 2"/>
    <property type="match status" value="1"/>
</dbReference>
<accession>A0A167YXQ6</accession>
<evidence type="ECO:0000313" key="8">
    <source>
        <dbReference type="EMBL" id="OAA66823.1"/>
    </source>
</evidence>
<feature type="region of interest" description="Disordered" evidence="6">
    <location>
        <begin position="312"/>
        <end position="336"/>
    </location>
</feature>
<evidence type="ECO:0000256" key="6">
    <source>
        <dbReference type="SAM" id="MobiDB-lite"/>
    </source>
</evidence>
<dbReference type="Proteomes" id="UP000076874">
    <property type="component" value="Unassembled WGS sequence"/>
</dbReference>
<dbReference type="SUPFAM" id="SSF53137">
    <property type="entry name" value="Translational machinery components"/>
    <property type="match status" value="1"/>
</dbReference>
<dbReference type="GO" id="GO:0032790">
    <property type="term" value="P:ribosome disassembly"/>
    <property type="evidence" value="ECO:0007669"/>
    <property type="project" value="TreeGrafter"/>
</dbReference>
<evidence type="ECO:0000313" key="9">
    <source>
        <dbReference type="Proteomes" id="UP000076874"/>
    </source>
</evidence>
<dbReference type="GO" id="GO:0070481">
    <property type="term" value="P:nuclear-transcribed mRNA catabolic process, non-stop decay"/>
    <property type="evidence" value="ECO:0007669"/>
    <property type="project" value="InterPro"/>
</dbReference>
<sequence length="336" mass="35366">MQIVSKKKTANLEAVGEGSISLLPTEPEDMWHANNLIAPQDILKAHAVRKVVDETATGSTSSTRVHTDLTVRVTATAFDPAASTLRVTGVVVAENPFVNLGQYHTLDLALHRPFTLWKHDGWDSVALAELHEALRPDRPGAVAAVVMSGGSGSGGGGDGNAVVVHCSSGHVHALHEVLQSPAVAARLADSKFRTETQLVDTVEQRLRSADSSTSTSSADCSHRVAYGLRPVARAVEEGAVGRGGGTLLVNNALFRSHDAATRKRYVALVDKVKADGGEAKILSSDHESGRRLASLGGIAALLTYPLYDLDEEYAEEDDGEEGGAGETNDADAPSII</sequence>
<dbReference type="Gene3D" id="2.30.30.870">
    <property type="entry name" value="Pelota, domain A"/>
    <property type="match status" value="1"/>
</dbReference>
<reference evidence="8 9" key="1">
    <citation type="journal article" date="2016" name="Genome Biol. Evol.">
        <title>Divergent and convergent evolution of fungal pathogenicity.</title>
        <authorList>
            <person name="Shang Y."/>
            <person name="Xiao G."/>
            <person name="Zheng P."/>
            <person name="Cen K."/>
            <person name="Zhan S."/>
            <person name="Wang C."/>
        </authorList>
    </citation>
    <scope>NUCLEOTIDE SEQUENCE [LARGE SCALE GENOMIC DNA]</scope>
    <source>
        <strain evidence="8 9">RCEF 264</strain>
    </source>
</reference>
<dbReference type="PANTHER" id="PTHR10853">
    <property type="entry name" value="PELOTA"/>
    <property type="match status" value="1"/>
</dbReference>
<dbReference type="InterPro" id="IPR038069">
    <property type="entry name" value="Pelota/DOM34_N"/>
</dbReference>
<dbReference type="Pfam" id="PF26356">
    <property type="entry name" value="Pelota_N"/>
    <property type="match status" value="1"/>
</dbReference>
<dbReference type="GO" id="GO:0070966">
    <property type="term" value="P:nuclear-transcribed mRNA catabolic process, no-go decay"/>
    <property type="evidence" value="ECO:0007669"/>
    <property type="project" value="InterPro"/>
</dbReference>
<dbReference type="GO" id="GO:0070651">
    <property type="term" value="P:nonfunctional rRNA decay"/>
    <property type="evidence" value="ECO:0007669"/>
    <property type="project" value="TreeGrafter"/>
</dbReference>
<comment type="cofactor">
    <cofactor evidence="1">
        <name>a divalent metal cation</name>
        <dbReference type="ChEBI" id="CHEBI:60240"/>
    </cofactor>
</comment>
<dbReference type="InterPro" id="IPR005140">
    <property type="entry name" value="eRF1_Pelota-like_N"/>
</dbReference>
<dbReference type="EMBL" id="AZHD01000002">
    <property type="protein sequence ID" value="OAA66823.1"/>
    <property type="molecule type" value="Genomic_DNA"/>
</dbReference>
<proteinExistence type="inferred from homology"/>
<feature type="domain" description="eRF1/Pelota-like N-terminal" evidence="7">
    <location>
        <begin position="1"/>
        <end position="135"/>
    </location>
</feature>
<evidence type="ECO:0000256" key="4">
    <source>
        <dbReference type="ARBA" id="ARBA00022490"/>
    </source>
</evidence>
<feature type="compositionally biased region" description="Low complexity" evidence="6">
    <location>
        <begin position="326"/>
        <end position="336"/>
    </location>
</feature>
<dbReference type="OrthoDB" id="10249111at2759"/>
<feature type="compositionally biased region" description="Acidic residues" evidence="6">
    <location>
        <begin position="312"/>
        <end position="323"/>
    </location>
</feature>
<keyword evidence="4" id="KW-0963">Cytoplasm</keyword>
<dbReference type="SUPFAM" id="SSF159065">
    <property type="entry name" value="Dom34/Pelota N-terminal domain-like"/>
    <property type="match status" value="1"/>
</dbReference>
<dbReference type="FunFam" id="2.30.30.870:FF:000001">
    <property type="entry name" value="Protein pelota homolog"/>
    <property type="match status" value="1"/>
</dbReference>
<dbReference type="Pfam" id="PF03465">
    <property type="entry name" value="eRF1_3"/>
    <property type="match status" value="1"/>
</dbReference>
<dbReference type="Gene3D" id="3.30.1330.30">
    <property type="match status" value="1"/>
</dbReference>
<comment type="similarity">
    <text evidence="3">Belongs to the eukaryotic release factor 1 family. Pelota subfamily.</text>
</comment>
<keyword evidence="9" id="KW-1185">Reference proteome</keyword>
<dbReference type="FunFam" id="3.30.1330.30:FF:000008">
    <property type="entry name" value="Protein pelota homolog"/>
    <property type="match status" value="1"/>
</dbReference>
<evidence type="ECO:0000256" key="2">
    <source>
        <dbReference type="ARBA" id="ARBA00004496"/>
    </source>
</evidence>
<evidence type="ECO:0000256" key="3">
    <source>
        <dbReference type="ARBA" id="ARBA00009504"/>
    </source>
</evidence>
<dbReference type="GO" id="GO:0046872">
    <property type="term" value="F:metal ion binding"/>
    <property type="evidence" value="ECO:0007669"/>
    <property type="project" value="UniProtKB-KW"/>
</dbReference>
<comment type="subcellular location">
    <subcellularLocation>
        <location evidence="2">Cytoplasm</location>
    </subcellularLocation>
</comment>
<comment type="caution">
    <text evidence="8">The sequence shown here is derived from an EMBL/GenBank/DDBJ whole genome shotgun (WGS) entry which is preliminary data.</text>
</comment>
<dbReference type="GO" id="GO:0005737">
    <property type="term" value="C:cytoplasm"/>
    <property type="evidence" value="ECO:0007669"/>
    <property type="project" value="UniProtKB-SubCell"/>
</dbReference>
<dbReference type="InterPro" id="IPR004405">
    <property type="entry name" value="TF_pelota"/>
</dbReference>
<evidence type="ECO:0000256" key="5">
    <source>
        <dbReference type="ARBA" id="ARBA00022723"/>
    </source>
</evidence>
<dbReference type="InterPro" id="IPR005142">
    <property type="entry name" value="eRF1_3"/>
</dbReference>
<dbReference type="InterPro" id="IPR029064">
    <property type="entry name" value="Ribosomal_eL30-like_sf"/>
</dbReference>
<evidence type="ECO:0000256" key="1">
    <source>
        <dbReference type="ARBA" id="ARBA00001968"/>
    </source>
</evidence>
<evidence type="ECO:0000259" key="7">
    <source>
        <dbReference type="SMART" id="SM01194"/>
    </source>
</evidence>
<organism evidence="8 9">
    <name type="scientific">Niveomyces insectorum RCEF 264</name>
    <dbReference type="NCBI Taxonomy" id="1081102"/>
    <lineage>
        <taxon>Eukaryota</taxon>
        <taxon>Fungi</taxon>
        <taxon>Dikarya</taxon>
        <taxon>Ascomycota</taxon>
        <taxon>Pezizomycotina</taxon>
        <taxon>Sordariomycetes</taxon>
        <taxon>Hypocreomycetidae</taxon>
        <taxon>Hypocreales</taxon>
        <taxon>Cordycipitaceae</taxon>
        <taxon>Niveomyces</taxon>
    </lineage>
</organism>
<dbReference type="SMART" id="SM01194">
    <property type="entry name" value="eRF1_1"/>
    <property type="match status" value="1"/>
</dbReference>
<dbReference type="SUPFAM" id="SSF55315">
    <property type="entry name" value="L30e-like"/>
    <property type="match status" value="1"/>
</dbReference>
<name>A0A167YXQ6_9HYPO</name>
<dbReference type="GO" id="GO:0071025">
    <property type="term" value="P:RNA surveillance"/>
    <property type="evidence" value="ECO:0007669"/>
    <property type="project" value="InterPro"/>
</dbReference>
<dbReference type="AlphaFoldDB" id="A0A167YXQ6"/>
<protein>
    <submittedName>
        <fullName evidence="8">Translation factor</fullName>
    </submittedName>
</protein>
<dbReference type="InterPro" id="IPR058547">
    <property type="entry name" value="Pelota_N"/>
</dbReference>